<protein>
    <recommendedName>
        <fullName evidence="8">Tyr recombinase domain-containing protein</fullName>
    </recommendedName>
</protein>
<keyword evidence="3" id="KW-0233">DNA recombination</keyword>
<proteinExistence type="inferred from homology"/>
<dbReference type="PROSITE" id="PS51900">
    <property type="entry name" value="CB"/>
    <property type="match status" value="1"/>
</dbReference>
<evidence type="ECO:0000256" key="1">
    <source>
        <dbReference type="ARBA" id="ARBA00008857"/>
    </source>
</evidence>
<dbReference type="AlphaFoldDB" id="A0A6J4KLB1"/>
<dbReference type="GO" id="GO:0003677">
    <property type="term" value="F:DNA binding"/>
    <property type="evidence" value="ECO:0007669"/>
    <property type="project" value="UniProtKB-UniRule"/>
</dbReference>
<dbReference type="InterPro" id="IPR010998">
    <property type="entry name" value="Integrase_recombinase_N"/>
</dbReference>
<dbReference type="CDD" id="cd01189">
    <property type="entry name" value="INT_ICEBs1_C_like"/>
    <property type="match status" value="1"/>
</dbReference>
<dbReference type="SUPFAM" id="SSF56349">
    <property type="entry name" value="DNA breaking-rejoining enzymes"/>
    <property type="match status" value="1"/>
</dbReference>
<dbReference type="Gene3D" id="1.10.150.130">
    <property type="match status" value="1"/>
</dbReference>
<dbReference type="PROSITE" id="PS51898">
    <property type="entry name" value="TYR_RECOMBINASE"/>
    <property type="match status" value="1"/>
</dbReference>
<dbReference type="InterPro" id="IPR050090">
    <property type="entry name" value="Tyrosine_recombinase_XerCD"/>
</dbReference>
<dbReference type="InterPro" id="IPR002104">
    <property type="entry name" value="Integrase_catalytic"/>
</dbReference>
<evidence type="ECO:0000313" key="7">
    <source>
        <dbReference type="EMBL" id="CAA9309154.1"/>
    </source>
</evidence>
<dbReference type="InterPro" id="IPR044068">
    <property type="entry name" value="CB"/>
</dbReference>
<dbReference type="PANTHER" id="PTHR30349:SF41">
    <property type="entry name" value="INTEGRASE_RECOMBINASE PROTEIN MJ0367-RELATED"/>
    <property type="match status" value="1"/>
</dbReference>
<name>A0A6J4KLB1_9CHLR</name>
<gene>
    <name evidence="7" type="ORF">AVDCRST_MAG93-5105</name>
</gene>
<dbReference type="InterPro" id="IPR011010">
    <property type="entry name" value="DNA_brk_join_enz"/>
</dbReference>
<dbReference type="EMBL" id="CADCTR010001721">
    <property type="protein sequence ID" value="CAA9309154.1"/>
    <property type="molecule type" value="Genomic_DNA"/>
</dbReference>
<feature type="domain" description="Tyr recombinase" evidence="5">
    <location>
        <begin position="71"/>
        <end position="255"/>
    </location>
</feature>
<dbReference type="Pfam" id="PF00589">
    <property type="entry name" value="Phage_integrase"/>
    <property type="match status" value="1"/>
</dbReference>
<dbReference type="GO" id="GO:0006310">
    <property type="term" value="P:DNA recombination"/>
    <property type="evidence" value="ECO:0007669"/>
    <property type="project" value="UniProtKB-KW"/>
</dbReference>
<evidence type="ECO:0000256" key="3">
    <source>
        <dbReference type="ARBA" id="ARBA00023172"/>
    </source>
</evidence>
<evidence type="ECO:0008006" key="8">
    <source>
        <dbReference type="Google" id="ProtNLM"/>
    </source>
</evidence>
<dbReference type="GO" id="GO:0015074">
    <property type="term" value="P:DNA integration"/>
    <property type="evidence" value="ECO:0007669"/>
    <property type="project" value="InterPro"/>
</dbReference>
<dbReference type="InterPro" id="IPR013762">
    <property type="entry name" value="Integrase-like_cat_sf"/>
</dbReference>
<keyword evidence="2 4" id="KW-0238">DNA-binding</keyword>
<reference evidence="7" key="1">
    <citation type="submission" date="2020-02" db="EMBL/GenBank/DDBJ databases">
        <authorList>
            <person name="Meier V. D."/>
        </authorList>
    </citation>
    <scope>NUCLEOTIDE SEQUENCE</scope>
    <source>
        <strain evidence="7">AVDCRST_MAG93</strain>
    </source>
</reference>
<sequence>MIPTIGKNRLKNLTPAHVRNLYRSKSDSGLSPRTVQYIHVTLHKALKDAVLDGLIPRNVTDGVKAPKLEQKEAQYLTQDQARKLLDTAHGDRLEALYVVALHTGLREGELLRLEWSDWRGDYLHVRGTKNKTSERAVKLSKTAQDALIGHRSRQNEERLAAATWEDTGLILTTQAGKQIDRHNLWRQFKRLLKRAELPDVPFHSLRHTCATLLFHAGKDLMYVQNQFGHASSKITRDTYTHHIQGNDGGLADAMDDLLG</sequence>
<evidence type="ECO:0000259" key="5">
    <source>
        <dbReference type="PROSITE" id="PS51898"/>
    </source>
</evidence>
<feature type="domain" description="Core-binding (CB)" evidence="6">
    <location>
        <begin position="1"/>
        <end position="50"/>
    </location>
</feature>
<dbReference type="PANTHER" id="PTHR30349">
    <property type="entry name" value="PHAGE INTEGRASE-RELATED"/>
    <property type="match status" value="1"/>
</dbReference>
<dbReference type="Gene3D" id="1.10.443.10">
    <property type="entry name" value="Intergrase catalytic core"/>
    <property type="match status" value="1"/>
</dbReference>
<evidence type="ECO:0000259" key="6">
    <source>
        <dbReference type="PROSITE" id="PS51900"/>
    </source>
</evidence>
<comment type="similarity">
    <text evidence="1">Belongs to the 'phage' integrase family.</text>
</comment>
<organism evidence="7">
    <name type="scientific">uncultured Chloroflexia bacterium</name>
    <dbReference type="NCBI Taxonomy" id="1672391"/>
    <lineage>
        <taxon>Bacteria</taxon>
        <taxon>Bacillati</taxon>
        <taxon>Chloroflexota</taxon>
        <taxon>Chloroflexia</taxon>
        <taxon>environmental samples</taxon>
    </lineage>
</organism>
<evidence type="ECO:0000256" key="2">
    <source>
        <dbReference type="ARBA" id="ARBA00023125"/>
    </source>
</evidence>
<evidence type="ECO:0000256" key="4">
    <source>
        <dbReference type="PROSITE-ProRule" id="PRU01248"/>
    </source>
</evidence>
<accession>A0A6J4KLB1</accession>